<dbReference type="RefSeq" id="XP_071912460.1">
    <property type="nucleotide sequence ID" value="XM_072056359.1"/>
</dbReference>
<sequence length="110" mass="12223">MRLLPFISVTMRDGSAAAILDVKHPNSDLDPDPDLTEAASGEQNYFTEGVPDRDVWRNGCGQKLCNDFKTAEEIMKRRFGGKGPRHKVDYAQYLLGCYNGNFGCICFTGV</sequence>
<dbReference type="RefSeq" id="XP_071930504.1">
    <property type="nucleotide sequence ID" value="XM_072074403.1"/>
</dbReference>
<evidence type="ECO:0000313" key="1">
    <source>
        <dbReference type="Proteomes" id="UP001652660"/>
    </source>
</evidence>
<evidence type="ECO:0000313" key="2">
    <source>
        <dbReference type="RefSeq" id="XP_071912460.1"/>
    </source>
</evidence>
<dbReference type="Proteomes" id="UP001652660">
    <property type="component" value="Chromosome 1c"/>
</dbReference>
<dbReference type="RefSeq" id="XP_071912465.1">
    <property type="nucleotide sequence ID" value="XM_072056364.1"/>
</dbReference>
<evidence type="ECO:0000313" key="5">
    <source>
        <dbReference type="RefSeq" id="XP_071930504.1"/>
    </source>
</evidence>
<proteinExistence type="predicted"/>
<dbReference type="RefSeq" id="XP_071930500.1">
    <property type="nucleotide sequence ID" value="XM_072074399.1"/>
</dbReference>
<gene>
    <name evidence="4 5" type="primary">LOC140035044</name>
    <name evidence="2 3" type="synonym">LOC140009997</name>
</gene>
<dbReference type="Proteomes" id="UP001652660">
    <property type="component" value="Chromosome 1e"/>
</dbReference>
<reference evidence="2 3" key="2">
    <citation type="submission" date="2025-05" db="UniProtKB">
        <authorList>
            <consortium name="RefSeq"/>
        </authorList>
    </citation>
    <scope>NUCLEOTIDE SEQUENCE [LARGE SCALE GENOMIC DNA]</scope>
    <source>
        <tissue evidence="2 3">Leaves</tissue>
    </source>
</reference>
<evidence type="ECO:0000313" key="3">
    <source>
        <dbReference type="RefSeq" id="XP_071912465.1"/>
    </source>
</evidence>
<accession>A0ABM4WFD0</accession>
<dbReference type="GeneID" id="140035044"/>
<reference evidence="1" key="1">
    <citation type="journal article" date="2025" name="Foods">
        <title>Unveiling the Microbial Signatures of Arabica Coffee Cherries: Insights into Ripeness Specific Diversity, Functional Traits, and Implications for Quality and Safety.</title>
        <authorList>
            <consortium name="RefSeq"/>
            <person name="Tenea G.N."/>
            <person name="Cifuentes V."/>
            <person name="Reyes P."/>
            <person name="Cevallos-Vallejos M."/>
        </authorList>
    </citation>
    <scope>NUCLEOTIDE SEQUENCE [LARGE SCALE GENOMIC DNA]</scope>
</reference>
<protein>
    <submittedName>
        <fullName evidence="2 3">Uncharacterized protein isoform X1</fullName>
    </submittedName>
</protein>
<organism evidence="1 4">
    <name type="scientific">Coffea arabica</name>
    <name type="common">Arabian coffee</name>
    <dbReference type="NCBI Taxonomy" id="13443"/>
    <lineage>
        <taxon>Eukaryota</taxon>
        <taxon>Viridiplantae</taxon>
        <taxon>Streptophyta</taxon>
        <taxon>Embryophyta</taxon>
        <taxon>Tracheophyta</taxon>
        <taxon>Spermatophyta</taxon>
        <taxon>Magnoliopsida</taxon>
        <taxon>eudicotyledons</taxon>
        <taxon>Gunneridae</taxon>
        <taxon>Pentapetalae</taxon>
        <taxon>asterids</taxon>
        <taxon>lamiids</taxon>
        <taxon>Gentianales</taxon>
        <taxon>Rubiaceae</taxon>
        <taxon>Ixoroideae</taxon>
        <taxon>Gardenieae complex</taxon>
        <taxon>Bertiereae - Coffeeae clade</taxon>
        <taxon>Coffeeae</taxon>
        <taxon>Coffea</taxon>
    </lineage>
</organism>
<evidence type="ECO:0000313" key="4">
    <source>
        <dbReference type="RefSeq" id="XP_071930500.1"/>
    </source>
</evidence>
<name>A0ABM4WFD0_COFAR</name>
<keyword evidence="1" id="KW-1185">Reference proteome</keyword>